<keyword evidence="2" id="KW-0732">Signal</keyword>
<sequence length="96" mass="10573">MLVVFNSFLFLKSCLSNIHLLQDIPDLRPELKQFSLHLPPAVPQLRAELDRGPSMEGATPSRKEGSGPRISSSFSRVVGRFPGLSRTSLKVPGEDD</sequence>
<proteinExistence type="predicted"/>
<dbReference type="Proteomes" id="UP000765509">
    <property type="component" value="Unassembled WGS sequence"/>
</dbReference>
<keyword evidence="4" id="KW-1185">Reference proteome</keyword>
<evidence type="ECO:0000313" key="4">
    <source>
        <dbReference type="Proteomes" id="UP000765509"/>
    </source>
</evidence>
<comment type="caution">
    <text evidence="3">The sequence shown here is derived from an EMBL/GenBank/DDBJ whole genome shotgun (WGS) entry which is preliminary data.</text>
</comment>
<accession>A0A9Q3PPR4</accession>
<dbReference type="AlphaFoldDB" id="A0A9Q3PPR4"/>
<protein>
    <submittedName>
        <fullName evidence="3">Uncharacterized protein</fullName>
    </submittedName>
</protein>
<reference evidence="3" key="1">
    <citation type="submission" date="2021-03" db="EMBL/GenBank/DDBJ databases">
        <title>Draft genome sequence of rust myrtle Austropuccinia psidii MF-1, a brazilian biotype.</title>
        <authorList>
            <person name="Quecine M.C."/>
            <person name="Pachon D.M.R."/>
            <person name="Bonatelli M.L."/>
            <person name="Correr F.H."/>
            <person name="Franceschini L.M."/>
            <person name="Leite T.F."/>
            <person name="Margarido G.R.A."/>
            <person name="Almeida C.A."/>
            <person name="Ferrarezi J.A."/>
            <person name="Labate C.A."/>
        </authorList>
    </citation>
    <scope>NUCLEOTIDE SEQUENCE</scope>
    <source>
        <strain evidence="3">MF-1</strain>
    </source>
</reference>
<evidence type="ECO:0000256" key="1">
    <source>
        <dbReference type="SAM" id="MobiDB-lite"/>
    </source>
</evidence>
<organism evidence="3 4">
    <name type="scientific">Austropuccinia psidii MF-1</name>
    <dbReference type="NCBI Taxonomy" id="1389203"/>
    <lineage>
        <taxon>Eukaryota</taxon>
        <taxon>Fungi</taxon>
        <taxon>Dikarya</taxon>
        <taxon>Basidiomycota</taxon>
        <taxon>Pucciniomycotina</taxon>
        <taxon>Pucciniomycetes</taxon>
        <taxon>Pucciniales</taxon>
        <taxon>Sphaerophragmiaceae</taxon>
        <taxon>Austropuccinia</taxon>
    </lineage>
</organism>
<gene>
    <name evidence="3" type="ORF">O181_109343</name>
</gene>
<evidence type="ECO:0000256" key="2">
    <source>
        <dbReference type="SAM" id="SignalP"/>
    </source>
</evidence>
<feature type="region of interest" description="Disordered" evidence="1">
    <location>
        <begin position="45"/>
        <end position="78"/>
    </location>
</feature>
<evidence type="ECO:0000313" key="3">
    <source>
        <dbReference type="EMBL" id="MBW0569628.1"/>
    </source>
</evidence>
<feature type="signal peptide" evidence="2">
    <location>
        <begin position="1"/>
        <end position="16"/>
    </location>
</feature>
<name>A0A9Q3PPR4_9BASI</name>
<dbReference type="EMBL" id="AVOT02084750">
    <property type="protein sequence ID" value="MBW0569628.1"/>
    <property type="molecule type" value="Genomic_DNA"/>
</dbReference>
<feature type="chain" id="PRO_5040359653" evidence="2">
    <location>
        <begin position="17"/>
        <end position="96"/>
    </location>
</feature>